<dbReference type="EMBL" id="BMIS01000006">
    <property type="protein sequence ID" value="GGE70154.1"/>
    <property type="molecule type" value="Genomic_DNA"/>
</dbReference>
<comment type="caution">
    <text evidence="7">The sequence shown here is derived from an EMBL/GenBank/DDBJ whole genome shotgun (WGS) entry which is preliminary data.</text>
</comment>
<sequence length="344" mass="37078">MPATTTSEALAPHRGRAAGILSVAAASALVLSACGEAEAGDNGAAGSGETITVEDDHGSHEVDLGAVESVGAFDNRTFRLLEDLGVELSVAPRGLMQSHVHETYAEDESILDTGNHREPDFEQLAAAEPDLVITGQRYSQYYDEMADLMPEDGVILKWDEGTSDPTTFFEGLRGQATNIGELFEAEEEAEELIAELDEAIERVESAYNGEDSVMGVVTSGGDINYAGPNQGRGVAPVFQEFDLEPALEVDEETTDHEGDDISVETIADSDPDWIIVLDRDGMTPDDPEYTEADELIADSPALQQTAAIENDQVVYMPQNMYITEDIQAYTEFLNDFADALEGAE</sequence>
<evidence type="ECO:0000256" key="1">
    <source>
        <dbReference type="ARBA" id="ARBA00004196"/>
    </source>
</evidence>
<dbReference type="SUPFAM" id="SSF53807">
    <property type="entry name" value="Helical backbone' metal receptor"/>
    <property type="match status" value="1"/>
</dbReference>
<proteinExistence type="inferred from homology"/>
<keyword evidence="8" id="KW-1185">Reference proteome</keyword>
<evidence type="ECO:0000313" key="7">
    <source>
        <dbReference type="EMBL" id="GGE70154.1"/>
    </source>
</evidence>
<dbReference type="PROSITE" id="PS50983">
    <property type="entry name" value="FE_B12_PBP"/>
    <property type="match status" value="1"/>
</dbReference>
<dbReference type="GO" id="GO:1901678">
    <property type="term" value="P:iron coordination entity transport"/>
    <property type="evidence" value="ECO:0007669"/>
    <property type="project" value="UniProtKB-ARBA"/>
</dbReference>
<feature type="coiled-coil region" evidence="5">
    <location>
        <begin position="179"/>
        <end position="209"/>
    </location>
</feature>
<evidence type="ECO:0000256" key="3">
    <source>
        <dbReference type="ARBA" id="ARBA00022448"/>
    </source>
</evidence>
<evidence type="ECO:0000256" key="2">
    <source>
        <dbReference type="ARBA" id="ARBA00008814"/>
    </source>
</evidence>
<comment type="similarity">
    <text evidence="2">Belongs to the bacterial solute-binding protein 8 family.</text>
</comment>
<organism evidence="7 8">
    <name type="scientific">Nesterenkonia cremea</name>
    <dbReference type="NCBI Taxonomy" id="1882340"/>
    <lineage>
        <taxon>Bacteria</taxon>
        <taxon>Bacillati</taxon>
        <taxon>Actinomycetota</taxon>
        <taxon>Actinomycetes</taxon>
        <taxon>Micrococcales</taxon>
        <taxon>Micrococcaceae</taxon>
        <taxon>Nesterenkonia</taxon>
    </lineage>
</organism>
<keyword evidence="4" id="KW-0732">Signal</keyword>
<dbReference type="InterPro" id="IPR051313">
    <property type="entry name" value="Bact_iron-sidero_bind"/>
</dbReference>
<evidence type="ECO:0000256" key="5">
    <source>
        <dbReference type="SAM" id="Coils"/>
    </source>
</evidence>
<feature type="domain" description="Fe/B12 periplasmic-binding" evidence="6">
    <location>
        <begin position="69"/>
        <end position="344"/>
    </location>
</feature>
<dbReference type="AlphaFoldDB" id="A0A917ASJ7"/>
<reference evidence="7" key="1">
    <citation type="journal article" date="2014" name="Int. J. Syst. Evol. Microbiol.">
        <title>Complete genome sequence of Corynebacterium casei LMG S-19264T (=DSM 44701T), isolated from a smear-ripened cheese.</title>
        <authorList>
            <consortium name="US DOE Joint Genome Institute (JGI-PGF)"/>
            <person name="Walter F."/>
            <person name="Albersmeier A."/>
            <person name="Kalinowski J."/>
            <person name="Ruckert C."/>
        </authorList>
    </citation>
    <scope>NUCLEOTIDE SEQUENCE</scope>
    <source>
        <strain evidence="7">CGMCC 1.15388</strain>
    </source>
</reference>
<name>A0A917ASJ7_9MICC</name>
<protein>
    <submittedName>
        <fullName evidence="7">Iron ABC transporter substrate-binding protein</fullName>
    </submittedName>
</protein>
<evidence type="ECO:0000259" key="6">
    <source>
        <dbReference type="PROSITE" id="PS50983"/>
    </source>
</evidence>
<accession>A0A917ASJ7</accession>
<comment type="subcellular location">
    <subcellularLocation>
        <location evidence="1">Cell envelope</location>
    </subcellularLocation>
</comment>
<evidence type="ECO:0000313" key="8">
    <source>
        <dbReference type="Proteomes" id="UP000633136"/>
    </source>
</evidence>
<dbReference type="GO" id="GO:0030288">
    <property type="term" value="C:outer membrane-bounded periplasmic space"/>
    <property type="evidence" value="ECO:0007669"/>
    <property type="project" value="TreeGrafter"/>
</dbReference>
<keyword evidence="5" id="KW-0175">Coiled coil</keyword>
<dbReference type="RefSeq" id="WP_188684627.1">
    <property type="nucleotide sequence ID" value="NZ_BMIS01000006.1"/>
</dbReference>
<dbReference type="PANTHER" id="PTHR30532:SF28">
    <property type="entry name" value="PETROBACTIN-BINDING PROTEIN YCLQ"/>
    <property type="match status" value="1"/>
</dbReference>
<dbReference type="PANTHER" id="PTHR30532">
    <property type="entry name" value="IRON III DICITRATE-BINDING PERIPLASMIC PROTEIN"/>
    <property type="match status" value="1"/>
</dbReference>
<evidence type="ECO:0000256" key="4">
    <source>
        <dbReference type="ARBA" id="ARBA00022729"/>
    </source>
</evidence>
<dbReference type="Pfam" id="PF01497">
    <property type="entry name" value="Peripla_BP_2"/>
    <property type="match status" value="1"/>
</dbReference>
<keyword evidence="3" id="KW-0813">Transport</keyword>
<gene>
    <name evidence="7" type="ORF">GCM10011401_16810</name>
</gene>
<dbReference type="Proteomes" id="UP000633136">
    <property type="component" value="Unassembled WGS sequence"/>
</dbReference>
<reference evidence="7" key="2">
    <citation type="submission" date="2020-09" db="EMBL/GenBank/DDBJ databases">
        <authorList>
            <person name="Sun Q."/>
            <person name="Zhou Y."/>
        </authorList>
    </citation>
    <scope>NUCLEOTIDE SEQUENCE</scope>
    <source>
        <strain evidence="7">CGMCC 1.15388</strain>
    </source>
</reference>
<dbReference type="Gene3D" id="3.40.50.1980">
    <property type="entry name" value="Nitrogenase molybdenum iron protein domain"/>
    <property type="match status" value="2"/>
</dbReference>
<dbReference type="InterPro" id="IPR002491">
    <property type="entry name" value="ABC_transptr_periplasmic_BD"/>
</dbReference>